<dbReference type="EMBL" id="JBFOLK010000135">
    <property type="protein sequence ID" value="KAL2456126.1"/>
    <property type="molecule type" value="Genomic_DNA"/>
</dbReference>
<protein>
    <submittedName>
        <fullName evidence="2">Uncharacterized protein</fullName>
    </submittedName>
</protein>
<organism evidence="2 3">
    <name type="scientific">Abeliophyllum distichum</name>
    <dbReference type="NCBI Taxonomy" id="126358"/>
    <lineage>
        <taxon>Eukaryota</taxon>
        <taxon>Viridiplantae</taxon>
        <taxon>Streptophyta</taxon>
        <taxon>Embryophyta</taxon>
        <taxon>Tracheophyta</taxon>
        <taxon>Spermatophyta</taxon>
        <taxon>Magnoliopsida</taxon>
        <taxon>eudicotyledons</taxon>
        <taxon>Gunneridae</taxon>
        <taxon>Pentapetalae</taxon>
        <taxon>asterids</taxon>
        <taxon>lamiids</taxon>
        <taxon>Lamiales</taxon>
        <taxon>Oleaceae</taxon>
        <taxon>Forsythieae</taxon>
        <taxon>Abeliophyllum</taxon>
    </lineage>
</organism>
<name>A0ABD1NX14_9LAMI</name>
<evidence type="ECO:0000313" key="3">
    <source>
        <dbReference type="Proteomes" id="UP001604336"/>
    </source>
</evidence>
<dbReference type="AlphaFoldDB" id="A0ABD1NX14"/>
<gene>
    <name evidence="2" type="ORF">Adt_46933</name>
</gene>
<reference evidence="3" key="1">
    <citation type="submission" date="2024-07" db="EMBL/GenBank/DDBJ databases">
        <title>Two chromosome-level genome assemblies of Korean endemic species Abeliophyllum distichum and Forsythia ovata (Oleaceae).</title>
        <authorList>
            <person name="Jang H."/>
        </authorList>
    </citation>
    <scope>NUCLEOTIDE SEQUENCE [LARGE SCALE GENOMIC DNA]</scope>
</reference>
<feature type="compositionally biased region" description="Basic and acidic residues" evidence="1">
    <location>
        <begin position="104"/>
        <end position="132"/>
    </location>
</feature>
<feature type="region of interest" description="Disordered" evidence="1">
    <location>
        <begin position="68"/>
        <end position="146"/>
    </location>
</feature>
<evidence type="ECO:0000313" key="2">
    <source>
        <dbReference type="EMBL" id="KAL2456126.1"/>
    </source>
</evidence>
<proteinExistence type="predicted"/>
<sequence>MSGSHFFSVPKFKIRRNGVVDDTSLVPPTLRPASAPETAVHNLPEVMTGSPSPILMVLEMSSGVSPMLSHVGPVSSSETSRQSDKRKVAMGGGEEMALPGQSTEDERKSQKVRRDREGPSLEAEDRVPKDRATSQAPTSPPARRTQYINIGGCQGELDPTVLEKLPTAIDMAATSVYRYWTPSFGKAVANADLTELLKLAELHTTRGHVFNCELYKVLAMKIEELRSMVGGGEDVDALRSENKDLQNRLAFFDNARARTVYDVAKA</sequence>
<comment type="caution">
    <text evidence="2">The sequence shown here is derived from an EMBL/GenBank/DDBJ whole genome shotgun (WGS) entry which is preliminary data.</text>
</comment>
<evidence type="ECO:0000256" key="1">
    <source>
        <dbReference type="SAM" id="MobiDB-lite"/>
    </source>
</evidence>
<dbReference type="Proteomes" id="UP001604336">
    <property type="component" value="Unassembled WGS sequence"/>
</dbReference>
<accession>A0ABD1NX14</accession>
<keyword evidence="3" id="KW-1185">Reference proteome</keyword>